<dbReference type="AlphaFoldDB" id="A0A1H3CC07"/>
<keyword evidence="3 6" id="KW-0812">Transmembrane</keyword>
<sequence>MIEFGRKIVKLRIPILIIGILLLIPSAFGYFNTRINYDILSYLPDDIETIQGQNILKEQFGKGAFSLVILEGMEDKDVATLEEQFKGIDHVESVIWYDSVADLSMPKEMLPQEVYDAFNKGDSTMMAVFFDTGTSEDETMAAITQMRSVAGKQCFISGMSVMVTDLKALCEAEEPIYVAIAVVLSCAVMMLFMDSWVIPLIFLFSIGMAIIWNLGSNIFLGEISFITKALAAVLQLAVTMDYSIFLWHSYEEQREKYTDKNEAMAHAIAMTITSVIGSSITTVAGFIALCFMTFTLGLDLGIVMAKGVLLGVVGCITTLPALILVFDKPINKTRHRNLLPDMNKLSHFITGHYRLFIVLFLVLLFPAIYGYNHTQTYYDLGSTLPKELGYCVARDKLTETFDTGSTHMILADKNLPGKDTKNMMDEIKKVDGVSSVLGADSLLGPAIPSSMIPDDVKELLESDEYKLIVIMSEYTTATDEVNAQVDSINTIMKGYDSKALLIGEAPCTKDLITITNHDFQVVSAVSIVAIFLIIAFVLKSISLPVILVSVIEFAIFINLGLPYYTGVTLPFIAPICISTIQLGATVDYAILMTTRYKLERANGEDKRTAIENALNYAIPSVIVSALGLFAATFGVGLYSDIDIIGSLCSLMARGALISLFCVVFILPSLFMVFDKVICKTSKGFLRKKETIHEANLINE</sequence>
<dbReference type="OrthoDB" id="9782006at2"/>
<evidence type="ECO:0000256" key="3">
    <source>
        <dbReference type="ARBA" id="ARBA00022692"/>
    </source>
</evidence>
<feature type="transmembrane region" description="Helical" evidence="6">
    <location>
        <begin position="519"/>
        <end position="538"/>
    </location>
</feature>
<gene>
    <name evidence="8" type="ORF">SAMN04488579_10334</name>
</gene>
<feature type="domain" description="Membrane transport protein MMPL" evidence="7">
    <location>
        <begin position="433"/>
        <end position="673"/>
    </location>
</feature>
<dbReference type="STRING" id="1528.SAMN04488579_10334"/>
<dbReference type="Pfam" id="PF03176">
    <property type="entry name" value="MMPL"/>
    <property type="match status" value="2"/>
</dbReference>
<keyword evidence="2" id="KW-1003">Cell membrane</keyword>
<feature type="transmembrane region" description="Helical" evidence="6">
    <location>
        <begin position="650"/>
        <end position="673"/>
    </location>
</feature>
<proteinExistence type="predicted"/>
<feature type="domain" description="Membrane transport protein MMPL" evidence="7">
    <location>
        <begin position="137"/>
        <end position="326"/>
    </location>
</feature>
<evidence type="ECO:0000259" key="7">
    <source>
        <dbReference type="Pfam" id="PF03176"/>
    </source>
</evidence>
<protein>
    <recommendedName>
        <fullName evidence="7">Membrane transport protein MMPL domain-containing protein</fullName>
    </recommendedName>
</protein>
<dbReference type="InterPro" id="IPR004869">
    <property type="entry name" value="MMPL_dom"/>
</dbReference>
<dbReference type="Gene3D" id="1.20.1640.10">
    <property type="entry name" value="Multidrug efflux transporter AcrB transmembrane domain"/>
    <property type="match status" value="2"/>
</dbReference>
<keyword evidence="4 6" id="KW-1133">Transmembrane helix</keyword>
<dbReference type="RefSeq" id="WP_090243247.1">
    <property type="nucleotide sequence ID" value="NZ_FNOU01000003.1"/>
</dbReference>
<feature type="transmembrane region" description="Helical" evidence="6">
    <location>
        <begin position="613"/>
        <end position="638"/>
    </location>
</feature>
<evidence type="ECO:0000313" key="8">
    <source>
        <dbReference type="EMBL" id="SDX51418.1"/>
    </source>
</evidence>
<keyword evidence="5 6" id="KW-0472">Membrane</keyword>
<feature type="transmembrane region" description="Helical" evidence="6">
    <location>
        <begin position="268"/>
        <end position="294"/>
    </location>
</feature>
<feature type="transmembrane region" description="Helical" evidence="6">
    <location>
        <begin position="545"/>
        <end position="565"/>
    </location>
</feature>
<evidence type="ECO:0000256" key="2">
    <source>
        <dbReference type="ARBA" id="ARBA00022475"/>
    </source>
</evidence>
<feature type="transmembrane region" description="Helical" evidence="6">
    <location>
        <begin position="200"/>
        <end position="219"/>
    </location>
</feature>
<keyword evidence="9" id="KW-1185">Reference proteome</keyword>
<name>A0A1H3CC07_EUBBA</name>
<evidence type="ECO:0000256" key="4">
    <source>
        <dbReference type="ARBA" id="ARBA00022989"/>
    </source>
</evidence>
<dbReference type="PANTHER" id="PTHR33406:SF13">
    <property type="entry name" value="MEMBRANE PROTEIN YDFJ"/>
    <property type="match status" value="1"/>
</dbReference>
<evidence type="ECO:0000313" key="9">
    <source>
        <dbReference type="Proteomes" id="UP000199652"/>
    </source>
</evidence>
<feature type="transmembrane region" description="Helical" evidence="6">
    <location>
        <begin position="12"/>
        <end position="31"/>
    </location>
</feature>
<feature type="transmembrane region" description="Helical" evidence="6">
    <location>
        <begin position="176"/>
        <end position="193"/>
    </location>
</feature>
<reference evidence="9" key="1">
    <citation type="submission" date="2016-10" db="EMBL/GenBank/DDBJ databases">
        <authorList>
            <person name="Varghese N."/>
            <person name="Submissions S."/>
        </authorList>
    </citation>
    <scope>NUCLEOTIDE SEQUENCE [LARGE SCALE GENOMIC DNA]</scope>
    <source>
        <strain evidence="9">VPI 5359</strain>
    </source>
</reference>
<feature type="transmembrane region" description="Helical" evidence="6">
    <location>
        <begin position="352"/>
        <end position="371"/>
    </location>
</feature>
<evidence type="ECO:0000256" key="1">
    <source>
        <dbReference type="ARBA" id="ARBA00004651"/>
    </source>
</evidence>
<accession>A0A1H3CC07</accession>
<comment type="subcellular location">
    <subcellularLocation>
        <location evidence="1">Cell membrane</location>
        <topology evidence="1">Multi-pass membrane protein</topology>
    </subcellularLocation>
</comment>
<dbReference type="Proteomes" id="UP000199652">
    <property type="component" value="Unassembled WGS sequence"/>
</dbReference>
<dbReference type="SUPFAM" id="SSF82866">
    <property type="entry name" value="Multidrug efflux transporter AcrB transmembrane domain"/>
    <property type="match status" value="2"/>
</dbReference>
<dbReference type="EMBL" id="FNOU01000003">
    <property type="protein sequence ID" value="SDX51418.1"/>
    <property type="molecule type" value="Genomic_DNA"/>
</dbReference>
<feature type="transmembrane region" description="Helical" evidence="6">
    <location>
        <begin position="300"/>
        <end position="326"/>
    </location>
</feature>
<evidence type="ECO:0000256" key="6">
    <source>
        <dbReference type="SAM" id="Phobius"/>
    </source>
</evidence>
<dbReference type="PANTHER" id="PTHR33406">
    <property type="entry name" value="MEMBRANE PROTEIN MJ1562-RELATED"/>
    <property type="match status" value="1"/>
</dbReference>
<feature type="transmembrane region" description="Helical" evidence="6">
    <location>
        <begin position="571"/>
        <end position="592"/>
    </location>
</feature>
<organism evidence="8 9">
    <name type="scientific">Eubacterium barkeri</name>
    <name type="common">Clostridium barkeri</name>
    <dbReference type="NCBI Taxonomy" id="1528"/>
    <lineage>
        <taxon>Bacteria</taxon>
        <taxon>Bacillati</taxon>
        <taxon>Bacillota</taxon>
        <taxon>Clostridia</taxon>
        <taxon>Eubacteriales</taxon>
        <taxon>Eubacteriaceae</taxon>
        <taxon>Eubacterium</taxon>
    </lineage>
</organism>
<dbReference type="InterPro" id="IPR050545">
    <property type="entry name" value="Mycobact_MmpL"/>
</dbReference>
<dbReference type="GO" id="GO:0005886">
    <property type="term" value="C:plasma membrane"/>
    <property type="evidence" value="ECO:0007669"/>
    <property type="project" value="UniProtKB-SubCell"/>
</dbReference>
<evidence type="ECO:0000256" key="5">
    <source>
        <dbReference type="ARBA" id="ARBA00023136"/>
    </source>
</evidence>